<name>A0ABD3PYF9_9STRA</name>
<evidence type="ECO:0000313" key="1">
    <source>
        <dbReference type="EMBL" id="KAL3793164.1"/>
    </source>
</evidence>
<organism evidence="1 2">
    <name type="scientific">Cyclotella atomus</name>
    <dbReference type="NCBI Taxonomy" id="382360"/>
    <lineage>
        <taxon>Eukaryota</taxon>
        <taxon>Sar</taxon>
        <taxon>Stramenopiles</taxon>
        <taxon>Ochrophyta</taxon>
        <taxon>Bacillariophyta</taxon>
        <taxon>Coscinodiscophyceae</taxon>
        <taxon>Thalassiosirophycidae</taxon>
        <taxon>Stephanodiscales</taxon>
        <taxon>Stephanodiscaceae</taxon>
        <taxon>Cyclotella</taxon>
    </lineage>
</organism>
<dbReference type="Proteomes" id="UP001530400">
    <property type="component" value="Unassembled WGS sequence"/>
</dbReference>
<dbReference type="EMBL" id="JALLPJ020000406">
    <property type="protein sequence ID" value="KAL3793164.1"/>
    <property type="molecule type" value="Genomic_DNA"/>
</dbReference>
<evidence type="ECO:0000313" key="2">
    <source>
        <dbReference type="Proteomes" id="UP001530400"/>
    </source>
</evidence>
<dbReference type="Pfam" id="PF13563">
    <property type="entry name" value="2_5_RNA_ligase2"/>
    <property type="match status" value="1"/>
</dbReference>
<dbReference type="SUPFAM" id="SSF55144">
    <property type="entry name" value="LigT-like"/>
    <property type="match status" value="1"/>
</dbReference>
<dbReference type="Gene3D" id="3.90.1140.10">
    <property type="entry name" value="Cyclic phosphodiesterase"/>
    <property type="match status" value="1"/>
</dbReference>
<dbReference type="AlphaFoldDB" id="A0ABD3PYF9"/>
<sequence length="361" mass="40884">MSGTSDQPTRDWFNDGRDAAKRLKEELGLDTNQELGQSNNDCYDEVKPKDAREAAMESGRAAARALLDQMKSDATKEESKFVAQAKSENGDGNIDSSNLSTTDIDHFDLPSQKSHCWTICMVPPPTAKSAWSQLTDARRVCKDPGFYRWPPHANLLYPFIEPVFPTDNDMDKATRNERKDELQKQFMDQVALHLSKAAEQSTPFDVTIDSFGTFGGKSRGVMWADPKSSGTNDNLNDPLIHLQHELEKQFPMCKDQKKQGSFTPHVTISHYANITDALAAKEQIQSTWEPISFPVKEVYLLNRKGDDGQFLVAATIPLGHGSVVKIHDPPIRFPDMPTDEEDWVLEERMKMKDRRKRSRRR</sequence>
<proteinExistence type="predicted"/>
<comment type="caution">
    <text evidence="1">The sequence shown here is derived from an EMBL/GenBank/DDBJ whole genome shotgun (WGS) entry which is preliminary data.</text>
</comment>
<reference evidence="1 2" key="1">
    <citation type="submission" date="2024-10" db="EMBL/GenBank/DDBJ databases">
        <title>Updated reference genomes for cyclostephanoid diatoms.</title>
        <authorList>
            <person name="Roberts W.R."/>
            <person name="Alverson A.J."/>
        </authorList>
    </citation>
    <scope>NUCLEOTIDE SEQUENCE [LARGE SCALE GENOMIC DNA]</scope>
    <source>
        <strain evidence="1 2">AJA010-31</strain>
    </source>
</reference>
<dbReference type="InterPro" id="IPR009097">
    <property type="entry name" value="Cyclic_Pdiesterase"/>
</dbReference>
<protein>
    <submittedName>
        <fullName evidence="1">Uncharacterized protein</fullName>
    </submittedName>
</protein>
<dbReference type="PANTHER" id="PTHR37474:SF1">
    <property type="entry name" value="2'-5' RNA LIGASE FAMILY PROTEIN"/>
    <property type="match status" value="1"/>
</dbReference>
<accession>A0ABD3PYF9</accession>
<keyword evidence="2" id="KW-1185">Reference proteome</keyword>
<dbReference type="PANTHER" id="PTHR37474">
    <property type="entry name" value="RNA LIGASE/CYCLIC NUCLEOTIDE PHOSPHODIESTERASE"/>
    <property type="match status" value="1"/>
</dbReference>
<gene>
    <name evidence="1" type="ORF">ACHAWO_009362</name>
</gene>